<evidence type="ECO:0000313" key="11">
    <source>
        <dbReference type="EMBL" id="WIY06644.1"/>
    </source>
</evidence>
<evidence type="ECO:0000256" key="4">
    <source>
        <dbReference type="ARBA" id="ARBA00022679"/>
    </source>
</evidence>
<evidence type="ECO:0000256" key="1">
    <source>
        <dbReference type="ARBA" id="ARBA00000085"/>
    </source>
</evidence>
<dbReference type="AlphaFoldDB" id="A0A9Y2NLZ5"/>
<evidence type="ECO:0000256" key="6">
    <source>
        <dbReference type="ARBA" id="ARBA00022777"/>
    </source>
</evidence>
<sequence>MVIDKHQNEFVVLHGSPRRKMTKSLYEATGRGAGGSIVEAPMSTVPWWRSVRSSTILQTDTFREKDIRIVERVPASVRIGVVMSVGLLLALGPDSVRHHLAIGLVWLAVGSIYALIVFWDPSIELRSIRSASVVTGLDSVLSLAVITFTGGASSVAVSLLFLVIAAAAMRLSFVATVAVSMALGGAYFLVAMLMDADQTSSAIRMQSGLWWPVYLVFTAALTGGFALLTERATRAHSAARAQAIAERAAAEEERDLRARLLKSYEAQETGLHVILHEFRTPIASLKALTDNLVERTGTAAAEDDDSWTSLRLLAAHAGHLSSMMDALGDVAASRRPTFSTGRRRVVDIKEFLYAAGDAAGLADSELQITVTPPGAQSRLDAQLLRRVITNLVENAGRHSRGTPVEVVARLGRGQLRVMILDRGPGFPAELAPIVTERFVSVGERRGTAGLGLWIADQIVQSLDGRIRFRPRSGGGLVVCLEVPVD</sequence>
<dbReference type="PROSITE" id="PS50109">
    <property type="entry name" value="HIS_KIN"/>
    <property type="match status" value="1"/>
</dbReference>
<dbReference type="InterPro" id="IPR005467">
    <property type="entry name" value="His_kinase_dom"/>
</dbReference>
<dbReference type="CDD" id="cd00075">
    <property type="entry name" value="HATPase"/>
    <property type="match status" value="1"/>
</dbReference>
<name>A0A9Y2NLZ5_9PSEU</name>
<accession>A0A9Y2NLZ5</accession>
<keyword evidence="8" id="KW-0902">Two-component regulatory system</keyword>
<dbReference type="InterPro" id="IPR004358">
    <property type="entry name" value="Sig_transdc_His_kin-like_C"/>
</dbReference>
<dbReference type="GO" id="GO:0005886">
    <property type="term" value="C:plasma membrane"/>
    <property type="evidence" value="ECO:0007669"/>
    <property type="project" value="UniProtKB-SubCell"/>
</dbReference>
<dbReference type="Proteomes" id="UP001239397">
    <property type="component" value="Chromosome"/>
</dbReference>
<dbReference type="PANTHER" id="PTHR44936:SF10">
    <property type="entry name" value="SENSOR PROTEIN RSTB"/>
    <property type="match status" value="1"/>
</dbReference>
<evidence type="ECO:0000256" key="2">
    <source>
        <dbReference type="ARBA" id="ARBA00004236"/>
    </source>
</evidence>
<dbReference type="Gene3D" id="3.30.565.10">
    <property type="entry name" value="Histidine kinase-like ATPase, C-terminal domain"/>
    <property type="match status" value="1"/>
</dbReference>
<dbReference type="InterPro" id="IPR036890">
    <property type="entry name" value="HATPase_C_sf"/>
</dbReference>
<keyword evidence="6 11" id="KW-0418">Kinase</keyword>
<protein>
    <recommendedName>
        <fullName evidence="3">histidine kinase</fullName>
        <ecNumber evidence="3">2.7.13.3</ecNumber>
    </recommendedName>
</protein>
<keyword evidence="9" id="KW-1133">Transmembrane helix</keyword>
<dbReference type="InterPro" id="IPR036097">
    <property type="entry name" value="HisK_dim/P_sf"/>
</dbReference>
<keyword evidence="9" id="KW-0812">Transmembrane</keyword>
<dbReference type="PANTHER" id="PTHR44936">
    <property type="entry name" value="SENSOR PROTEIN CREC"/>
    <property type="match status" value="1"/>
</dbReference>
<dbReference type="InterPro" id="IPR050980">
    <property type="entry name" value="2C_sensor_his_kinase"/>
</dbReference>
<reference evidence="11 12" key="1">
    <citation type="submission" date="2023-06" db="EMBL/GenBank/DDBJ databases">
        <authorList>
            <person name="Oyuntsetseg B."/>
            <person name="Kim S.B."/>
        </authorList>
    </citation>
    <scope>NUCLEOTIDE SEQUENCE [LARGE SCALE GENOMIC DNA]</scope>
    <source>
        <strain evidence="11 12">4-36</strain>
    </source>
</reference>
<dbReference type="PRINTS" id="PR00344">
    <property type="entry name" value="BCTRLSENSOR"/>
</dbReference>
<feature type="transmembrane region" description="Helical" evidence="9">
    <location>
        <begin position="140"/>
        <end position="167"/>
    </location>
</feature>
<evidence type="ECO:0000256" key="5">
    <source>
        <dbReference type="ARBA" id="ARBA00022741"/>
    </source>
</evidence>
<dbReference type="EMBL" id="CP127295">
    <property type="protein sequence ID" value="WIY06644.1"/>
    <property type="molecule type" value="Genomic_DNA"/>
</dbReference>
<evidence type="ECO:0000256" key="8">
    <source>
        <dbReference type="ARBA" id="ARBA00023012"/>
    </source>
</evidence>
<proteinExistence type="predicted"/>
<feature type="transmembrane region" description="Helical" evidence="9">
    <location>
        <begin position="173"/>
        <end position="196"/>
    </location>
</feature>
<dbReference type="SMART" id="SM00387">
    <property type="entry name" value="HATPase_c"/>
    <property type="match status" value="1"/>
</dbReference>
<keyword evidence="5" id="KW-0547">Nucleotide-binding</keyword>
<dbReference type="EC" id="2.7.13.3" evidence="3"/>
<keyword evidence="4" id="KW-0808">Transferase</keyword>
<evidence type="ECO:0000256" key="7">
    <source>
        <dbReference type="ARBA" id="ARBA00022840"/>
    </source>
</evidence>
<organism evidence="11 12">
    <name type="scientific">Amycolatopsis mongoliensis</name>
    <dbReference type="NCBI Taxonomy" id="715475"/>
    <lineage>
        <taxon>Bacteria</taxon>
        <taxon>Bacillati</taxon>
        <taxon>Actinomycetota</taxon>
        <taxon>Actinomycetes</taxon>
        <taxon>Pseudonocardiales</taxon>
        <taxon>Pseudonocardiaceae</taxon>
        <taxon>Amycolatopsis</taxon>
    </lineage>
</organism>
<feature type="transmembrane region" description="Helical" evidence="9">
    <location>
        <begin position="99"/>
        <end position="119"/>
    </location>
</feature>
<dbReference type="Pfam" id="PF02518">
    <property type="entry name" value="HATPase_c"/>
    <property type="match status" value="1"/>
</dbReference>
<keyword evidence="7" id="KW-0067">ATP-binding</keyword>
<dbReference type="GO" id="GO:0000155">
    <property type="term" value="F:phosphorelay sensor kinase activity"/>
    <property type="evidence" value="ECO:0007669"/>
    <property type="project" value="InterPro"/>
</dbReference>
<comment type="subcellular location">
    <subcellularLocation>
        <location evidence="2">Cell membrane</location>
    </subcellularLocation>
</comment>
<feature type="transmembrane region" description="Helical" evidence="9">
    <location>
        <begin position="208"/>
        <end position="228"/>
    </location>
</feature>
<dbReference type="GO" id="GO:0005524">
    <property type="term" value="F:ATP binding"/>
    <property type="evidence" value="ECO:0007669"/>
    <property type="project" value="UniProtKB-KW"/>
</dbReference>
<feature type="transmembrane region" description="Helical" evidence="9">
    <location>
        <begin position="75"/>
        <end position="93"/>
    </location>
</feature>
<dbReference type="RefSeq" id="WP_286002902.1">
    <property type="nucleotide sequence ID" value="NZ_CP127295.1"/>
</dbReference>
<keyword evidence="9" id="KW-0472">Membrane</keyword>
<dbReference type="KEGG" id="amog:QRX60_23365"/>
<comment type="catalytic activity">
    <reaction evidence="1">
        <text>ATP + protein L-histidine = ADP + protein N-phospho-L-histidine.</text>
        <dbReference type="EC" id="2.7.13.3"/>
    </reaction>
</comment>
<dbReference type="SUPFAM" id="SSF55874">
    <property type="entry name" value="ATPase domain of HSP90 chaperone/DNA topoisomerase II/histidine kinase"/>
    <property type="match status" value="1"/>
</dbReference>
<dbReference type="SUPFAM" id="SSF47384">
    <property type="entry name" value="Homodimeric domain of signal transducing histidine kinase"/>
    <property type="match status" value="1"/>
</dbReference>
<keyword evidence="12" id="KW-1185">Reference proteome</keyword>
<gene>
    <name evidence="11" type="ORF">QRX60_23365</name>
</gene>
<feature type="domain" description="Histidine kinase" evidence="10">
    <location>
        <begin position="273"/>
        <end position="485"/>
    </location>
</feature>
<evidence type="ECO:0000256" key="9">
    <source>
        <dbReference type="SAM" id="Phobius"/>
    </source>
</evidence>
<evidence type="ECO:0000313" key="12">
    <source>
        <dbReference type="Proteomes" id="UP001239397"/>
    </source>
</evidence>
<dbReference type="InterPro" id="IPR003594">
    <property type="entry name" value="HATPase_dom"/>
</dbReference>
<evidence type="ECO:0000259" key="10">
    <source>
        <dbReference type="PROSITE" id="PS50109"/>
    </source>
</evidence>
<evidence type="ECO:0000256" key="3">
    <source>
        <dbReference type="ARBA" id="ARBA00012438"/>
    </source>
</evidence>